<feature type="compositionally biased region" description="Low complexity" evidence="1">
    <location>
        <begin position="1045"/>
        <end position="1056"/>
    </location>
</feature>
<dbReference type="STRING" id="1182543.W9WRJ1"/>
<dbReference type="EMBL" id="AMGX01000015">
    <property type="protein sequence ID" value="EXJ67615.1"/>
    <property type="molecule type" value="Genomic_DNA"/>
</dbReference>
<feature type="compositionally biased region" description="Low complexity" evidence="1">
    <location>
        <begin position="281"/>
        <end position="290"/>
    </location>
</feature>
<sequence>MAMAAHVEGQILPALPVHALAPLPIHPTAAMSSSESFEPGPPRDLVRSASFTYLPALGTEHSDSSTIKRTFSEHIISLPSDPKVKVNESMHSANLELFRRVSRKAKRKMLASARFSLSPDDDEPQPREPSTTNTDKDGQPRSLSRSVAGTLRTIARKSWAASSSRSSSPARQGDRTPERKRSWSPSKRKLIIAANSVAIPEPAASSPPLRTSPEESESLLENAIQIPTGDRRAPTPTPVQRPLSVIQTRNKSDLNLKRMSRNSSATSLRSFVSNERSQSRLSLNKVPPLPSSLSSDRLAALSAEVPRRKDPLWTAFRTLDGEYSGFQAKTSLQKAKVLRLTLIPFLVKYEHNPSHKSLRAEDLDRRVVILNKWWTGLLEMLHGANNQSISGTDRPAFLESATRIMVRPEWRIPGFASIPGESPQRHSIPKSKSTNSLESEEADFLVDSVHQNVRNIFVQNLLSQMEFVTGILSLRTAPQSLVTFAGKACAYAFFFCPGVADMLVRLWCLPSSALRRLFRQFGVENGEKLDLISNALARNFPPPVRSLCVGSQASFSRRLQQRGPIPPGSERINWFQPWVTRWSGHNSDLFFVFTKQYHILVSEFLTEEISLKDRASIPGLVPVCAQMLVILETTIYRQAGQFGIESYAPGTGSHMDNPDALAPMPMTIANATRSIAENRLIMLLRDVMGDLDPEHSLLRNLFLTSFDSVTKAATVKISLYNNDACFVICDFMEEVLPIMFRYHQTYIDTPVLDWPFWLDVCKQMLQSQTTLTQIRSIAFLYSTWSILIHNEGRKRQLVLEWLLDENIFEKLFCHWSPMVRHYFYRLLCWRVARYDGQVLDLDLEILQTLAARLNKCWAHYQYLIAEAEMRGVVPPSSAPCSPAPSRVLVIIRTDSQPIMTPSKTHFERYLPTSIVTQSSPYQNHSSVLSTIPAADSPAQGNRKRWSLFRGLNVFGSPGNNRPGEVTPPGSPDDNGVSTSGDGPGPNSAITTQKRPTTPPHQAFSFKFSLEFLQGRTNLENKNRMLAAPQLPPNAQSILMARRSSESGGSSSSSNSSDGGGGGGSSSSSSSRRSRGSANSNDPRARGRVAEVKPLKPKEHEMGTARYSGRSLAEWAQVLNECRSFYSRRKQEGVPRDSLVETPTMGVENFRLMGG</sequence>
<dbReference type="AlphaFoldDB" id="W9WRJ1"/>
<dbReference type="Pfam" id="PF08578">
    <property type="entry name" value="DUF1765"/>
    <property type="match status" value="1"/>
</dbReference>
<dbReference type="eggNOG" id="ENOG502R8B9">
    <property type="taxonomic scope" value="Eukaryota"/>
</dbReference>
<dbReference type="PANTHER" id="PTHR37988">
    <property type="entry name" value="UPF0592 MEMBRANE PROTEIN C7D4.03C"/>
    <property type="match status" value="1"/>
</dbReference>
<feature type="compositionally biased region" description="Low complexity" evidence="1">
    <location>
        <begin position="156"/>
        <end position="171"/>
    </location>
</feature>
<dbReference type="InterPro" id="IPR013887">
    <property type="entry name" value="UPF0592"/>
</dbReference>
<feature type="region of interest" description="Disordered" evidence="1">
    <location>
        <begin position="109"/>
        <end position="218"/>
    </location>
</feature>
<evidence type="ECO:0008006" key="4">
    <source>
        <dbReference type="Google" id="ProtNLM"/>
    </source>
</evidence>
<keyword evidence="3" id="KW-1185">Reference proteome</keyword>
<evidence type="ECO:0000256" key="1">
    <source>
        <dbReference type="SAM" id="MobiDB-lite"/>
    </source>
</evidence>
<feature type="region of interest" description="Disordered" evidence="1">
    <location>
        <begin position="1041"/>
        <end position="1104"/>
    </location>
</feature>
<evidence type="ECO:0000313" key="3">
    <source>
        <dbReference type="Proteomes" id="UP000019471"/>
    </source>
</evidence>
<feature type="region of interest" description="Disordered" evidence="1">
    <location>
        <begin position="956"/>
        <end position="1001"/>
    </location>
</feature>
<name>W9WRJ1_9EURO</name>
<feature type="compositionally biased region" description="Polar residues" evidence="1">
    <location>
        <begin position="261"/>
        <end position="280"/>
    </location>
</feature>
<gene>
    <name evidence="2" type="ORF">A1O5_08961</name>
</gene>
<dbReference type="GeneID" id="19193658"/>
<accession>W9WRJ1</accession>
<reference evidence="2 3" key="1">
    <citation type="submission" date="2013-03" db="EMBL/GenBank/DDBJ databases">
        <title>The Genome Sequence of Cladophialophora psammophila CBS 110553.</title>
        <authorList>
            <consortium name="The Broad Institute Genomics Platform"/>
            <person name="Cuomo C."/>
            <person name="de Hoog S."/>
            <person name="Gorbushina A."/>
            <person name="Walker B."/>
            <person name="Young S.K."/>
            <person name="Zeng Q."/>
            <person name="Gargeya S."/>
            <person name="Fitzgerald M."/>
            <person name="Haas B."/>
            <person name="Abouelleil A."/>
            <person name="Allen A.W."/>
            <person name="Alvarado L."/>
            <person name="Arachchi H.M."/>
            <person name="Berlin A.M."/>
            <person name="Chapman S.B."/>
            <person name="Gainer-Dewar J."/>
            <person name="Goldberg J."/>
            <person name="Griggs A."/>
            <person name="Gujja S."/>
            <person name="Hansen M."/>
            <person name="Howarth C."/>
            <person name="Imamovic A."/>
            <person name="Ireland A."/>
            <person name="Larimer J."/>
            <person name="McCowan C."/>
            <person name="Murphy C."/>
            <person name="Pearson M."/>
            <person name="Poon T.W."/>
            <person name="Priest M."/>
            <person name="Roberts A."/>
            <person name="Saif S."/>
            <person name="Shea T."/>
            <person name="Sisk P."/>
            <person name="Sykes S."/>
            <person name="Wortman J."/>
            <person name="Nusbaum C."/>
            <person name="Birren B."/>
        </authorList>
    </citation>
    <scope>NUCLEOTIDE SEQUENCE [LARGE SCALE GENOMIC DNA]</scope>
    <source>
        <strain evidence="2 3">CBS 110553</strain>
    </source>
</reference>
<dbReference type="OrthoDB" id="296767at2759"/>
<comment type="caution">
    <text evidence="2">The sequence shown here is derived from an EMBL/GenBank/DDBJ whole genome shotgun (WGS) entry which is preliminary data.</text>
</comment>
<feature type="compositionally biased region" description="Basic and acidic residues" evidence="1">
    <location>
        <begin position="1082"/>
        <end position="1102"/>
    </location>
</feature>
<proteinExistence type="predicted"/>
<feature type="compositionally biased region" description="Basic and acidic residues" evidence="1">
    <location>
        <begin position="172"/>
        <end position="181"/>
    </location>
</feature>
<dbReference type="PANTHER" id="PTHR37988:SF1">
    <property type="entry name" value="UPF0592 MEMBRANE PROTEIN C7D4.03C"/>
    <property type="match status" value="1"/>
</dbReference>
<dbReference type="HOGENOM" id="CLU_003877_1_1_1"/>
<protein>
    <recommendedName>
        <fullName evidence="4">DUF1765-domain-containing protein</fullName>
    </recommendedName>
</protein>
<feature type="region of interest" description="Disordered" evidence="1">
    <location>
        <begin position="258"/>
        <end position="290"/>
    </location>
</feature>
<evidence type="ECO:0000313" key="2">
    <source>
        <dbReference type="EMBL" id="EXJ67615.1"/>
    </source>
</evidence>
<dbReference type="Proteomes" id="UP000019471">
    <property type="component" value="Unassembled WGS sequence"/>
</dbReference>
<organism evidence="2 3">
    <name type="scientific">Cladophialophora psammophila CBS 110553</name>
    <dbReference type="NCBI Taxonomy" id="1182543"/>
    <lineage>
        <taxon>Eukaryota</taxon>
        <taxon>Fungi</taxon>
        <taxon>Dikarya</taxon>
        <taxon>Ascomycota</taxon>
        <taxon>Pezizomycotina</taxon>
        <taxon>Eurotiomycetes</taxon>
        <taxon>Chaetothyriomycetidae</taxon>
        <taxon>Chaetothyriales</taxon>
        <taxon>Herpotrichiellaceae</taxon>
        <taxon>Cladophialophora</taxon>
    </lineage>
</organism>
<dbReference type="RefSeq" id="XP_007747731.1">
    <property type="nucleotide sequence ID" value="XM_007749541.1"/>
</dbReference>